<evidence type="ECO:0000313" key="2">
    <source>
        <dbReference type="Proteomes" id="UP000823891"/>
    </source>
</evidence>
<accession>A0A9D2NDF3</accession>
<reference evidence="1" key="1">
    <citation type="journal article" date="2021" name="PeerJ">
        <title>Extensive microbial diversity within the chicken gut microbiome revealed by metagenomics and culture.</title>
        <authorList>
            <person name="Gilroy R."/>
            <person name="Ravi A."/>
            <person name="Getino M."/>
            <person name="Pursley I."/>
            <person name="Horton D.L."/>
            <person name="Alikhan N.F."/>
            <person name="Baker D."/>
            <person name="Gharbi K."/>
            <person name="Hall N."/>
            <person name="Watson M."/>
            <person name="Adriaenssens E.M."/>
            <person name="Foster-Nyarko E."/>
            <person name="Jarju S."/>
            <person name="Secka A."/>
            <person name="Antonio M."/>
            <person name="Oren A."/>
            <person name="Chaudhuri R.R."/>
            <person name="La Ragione R."/>
            <person name="Hildebrand F."/>
            <person name="Pallen M.J."/>
        </authorList>
    </citation>
    <scope>NUCLEOTIDE SEQUENCE</scope>
    <source>
        <strain evidence="1">USAMLcec2-132</strain>
    </source>
</reference>
<proteinExistence type="predicted"/>
<gene>
    <name evidence="1" type="ORF">H9761_06875</name>
</gene>
<dbReference type="AlphaFoldDB" id="A0A9D2NDF3"/>
<dbReference type="InterPro" id="IPR036390">
    <property type="entry name" value="WH_DNA-bd_sf"/>
</dbReference>
<name>A0A9D2NDF3_9FIRM</name>
<comment type="caution">
    <text evidence="1">The sequence shown here is derived from an EMBL/GenBank/DDBJ whole genome shotgun (WGS) entry which is preliminary data.</text>
</comment>
<reference evidence="1" key="2">
    <citation type="submission" date="2021-04" db="EMBL/GenBank/DDBJ databases">
        <authorList>
            <person name="Gilroy R."/>
        </authorList>
    </citation>
    <scope>NUCLEOTIDE SEQUENCE</scope>
    <source>
        <strain evidence="1">USAMLcec2-132</strain>
    </source>
</reference>
<protein>
    <submittedName>
        <fullName evidence="1">MarR family transcriptional regulator</fullName>
    </submittedName>
</protein>
<dbReference type="EMBL" id="DWWS01000022">
    <property type="protein sequence ID" value="HJC23411.1"/>
    <property type="molecule type" value="Genomic_DNA"/>
</dbReference>
<evidence type="ECO:0000313" key="1">
    <source>
        <dbReference type="EMBL" id="HJC23411.1"/>
    </source>
</evidence>
<organism evidence="1 2">
    <name type="scientific">Candidatus Eisenbergiella merdavium</name>
    <dbReference type="NCBI Taxonomy" id="2838551"/>
    <lineage>
        <taxon>Bacteria</taxon>
        <taxon>Bacillati</taxon>
        <taxon>Bacillota</taxon>
        <taxon>Clostridia</taxon>
        <taxon>Lachnospirales</taxon>
        <taxon>Lachnospiraceae</taxon>
        <taxon>Eisenbergiella</taxon>
    </lineage>
</organism>
<dbReference type="Gene3D" id="1.10.10.10">
    <property type="entry name" value="Winged helix-like DNA-binding domain superfamily/Winged helix DNA-binding domain"/>
    <property type="match status" value="1"/>
</dbReference>
<dbReference type="Proteomes" id="UP000823891">
    <property type="component" value="Unassembled WGS sequence"/>
</dbReference>
<dbReference type="InterPro" id="IPR036388">
    <property type="entry name" value="WH-like_DNA-bd_sf"/>
</dbReference>
<dbReference type="SUPFAM" id="SSF46785">
    <property type="entry name" value="Winged helix' DNA-binding domain"/>
    <property type="match status" value="1"/>
</dbReference>
<sequence>MLEDIFGAQVQYESWNKQGALPMYIAGSYIFSVAILNGCRFIVLSPTGELVTLPALKKQIKRIQEIDNVPVVIKLPTISLYRRKKMIESGIPFFTGKQAFLPFIGTFLTQEDEEAKKVAKFMFSTQQLVLLYLYNDSKKMYVSDATKKLPFTAMTMSRAVKQLEATGLFHTTKDGVNKVIESDYNRRELYEKVKGYLSSPVRKTGYLNKAEITNDMVLAGDSVLSEETMLNSGKVMIYAVYVKTFSQEKLVNELIDPGEQVKVELWEYDPRQFSENDMADKLSVALSFEGNEDERIEEAVEELLEGVWAD</sequence>